<feature type="domain" description="Glutamate synthase alpha subunit C-terminal" evidence="1">
    <location>
        <begin position="22"/>
        <end position="178"/>
    </location>
</feature>
<dbReference type="Gene3D" id="2.160.20.60">
    <property type="entry name" value="Glutamate synthase, alpha subunit, C-terminal domain"/>
    <property type="match status" value="1"/>
</dbReference>
<dbReference type="SUPFAM" id="SSF69336">
    <property type="entry name" value="Alpha subunit of glutamate synthase, C-terminal domain"/>
    <property type="match status" value="1"/>
</dbReference>
<proteinExistence type="predicted"/>
<protein>
    <submittedName>
        <fullName evidence="2">Glutamate synthase</fullName>
    </submittedName>
</protein>
<dbReference type="AlphaFoldDB" id="A0A9D1J9Q6"/>
<gene>
    <name evidence="2" type="ORF">IAB94_04325</name>
</gene>
<evidence type="ECO:0000313" key="2">
    <source>
        <dbReference type="EMBL" id="HIR67252.1"/>
    </source>
</evidence>
<reference evidence="2" key="2">
    <citation type="journal article" date="2021" name="PeerJ">
        <title>Extensive microbial diversity within the chicken gut microbiome revealed by metagenomics and culture.</title>
        <authorList>
            <person name="Gilroy R."/>
            <person name="Ravi A."/>
            <person name="Getino M."/>
            <person name="Pursley I."/>
            <person name="Horton D.L."/>
            <person name="Alikhan N.F."/>
            <person name="Baker D."/>
            <person name="Gharbi K."/>
            <person name="Hall N."/>
            <person name="Watson M."/>
            <person name="Adriaenssens E.M."/>
            <person name="Foster-Nyarko E."/>
            <person name="Jarju S."/>
            <person name="Secka A."/>
            <person name="Antonio M."/>
            <person name="Oren A."/>
            <person name="Chaudhuri R.R."/>
            <person name="La Ragione R."/>
            <person name="Hildebrand F."/>
            <person name="Pallen M.J."/>
        </authorList>
    </citation>
    <scope>NUCLEOTIDE SEQUENCE</scope>
    <source>
        <strain evidence="2">ChiW16-3235</strain>
    </source>
</reference>
<evidence type="ECO:0000313" key="3">
    <source>
        <dbReference type="Proteomes" id="UP000823913"/>
    </source>
</evidence>
<comment type="caution">
    <text evidence="2">The sequence shown here is derived from an EMBL/GenBank/DDBJ whole genome shotgun (WGS) entry which is preliminary data.</text>
</comment>
<dbReference type="EMBL" id="DVHK01000092">
    <property type="protein sequence ID" value="HIR67252.1"/>
    <property type="molecule type" value="Genomic_DNA"/>
</dbReference>
<reference evidence="2" key="1">
    <citation type="submission" date="2020-10" db="EMBL/GenBank/DDBJ databases">
        <authorList>
            <person name="Gilroy R."/>
        </authorList>
    </citation>
    <scope>NUCLEOTIDE SEQUENCE</scope>
    <source>
        <strain evidence="2">ChiW16-3235</strain>
    </source>
</reference>
<name>A0A9D1J9Q6_9FIRM</name>
<evidence type="ECO:0000259" key="1">
    <source>
        <dbReference type="Pfam" id="PF01493"/>
    </source>
</evidence>
<dbReference type="InterPro" id="IPR036485">
    <property type="entry name" value="Glu_synth_asu_C_sf"/>
</dbReference>
<organism evidence="2 3">
    <name type="scientific">Candidatus Coproplasma avicola</name>
    <dbReference type="NCBI Taxonomy" id="2840744"/>
    <lineage>
        <taxon>Bacteria</taxon>
        <taxon>Bacillati</taxon>
        <taxon>Bacillota</taxon>
        <taxon>Clostridia</taxon>
        <taxon>Eubacteriales</taxon>
        <taxon>Candidatus Coproplasma</taxon>
    </lineage>
</organism>
<dbReference type="PANTHER" id="PTHR39673:SF5">
    <property type="entry name" value="TUNGSTEN-CONTAINING FORMYLMETHANOFURAN DEHYDROGENASE 2 SUBUNIT C"/>
    <property type="match status" value="1"/>
</dbReference>
<dbReference type="Proteomes" id="UP000823913">
    <property type="component" value="Unassembled WGS sequence"/>
</dbReference>
<dbReference type="GO" id="GO:0016491">
    <property type="term" value="F:oxidoreductase activity"/>
    <property type="evidence" value="ECO:0007669"/>
    <property type="project" value="InterPro"/>
</dbReference>
<dbReference type="PANTHER" id="PTHR39673">
    <property type="entry name" value="TUNGSTEN FORMYLMETHANOFURAN DEHYDROGENASE, SUBUNIT C (FWDC)"/>
    <property type="match status" value="1"/>
</dbReference>
<dbReference type="Pfam" id="PF01493">
    <property type="entry name" value="GXGXG"/>
    <property type="match status" value="1"/>
</dbReference>
<sequence>MVINVDENTHFSVLNKKVRESRDAEVEINGCIGQRYIATGLSGKTITINGTPGNALGAYLNGCTVVVNGNAQDATGDTMNSGSIIIHGNAGDATGYAMRGGKIYIKGNTGYRAGIHMKAYKDLKPVVVVGGRAGSFLGEYQAGGIIVVLGQNEDGLPIINNFCGTGMHGGVMYLRCEKLPHRIPSQISSHIVFGEDMPELVEIVRDFCSYFPEFDCEMLLKANYTVLRPDEKNPYKQMYTDN</sequence>
<accession>A0A9D1J9Q6</accession>
<dbReference type="InterPro" id="IPR002489">
    <property type="entry name" value="Glu_synth_asu_C"/>
</dbReference>